<keyword evidence="1" id="KW-1133">Transmembrane helix</keyword>
<evidence type="ECO:0000313" key="3">
    <source>
        <dbReference type="Proteomes" id="UP000060487"/>
    </source>
</evidence>
<sequence length="90" mass="10276">MICDFCNTLKGCQFAFDAWELNHKYDSTHRNQKANISVHLCVQQRDINSALSRNVKLFATALLAGLVSFFLARHGSRVNDKVNDDSWLDM</sequence>
<proteinExistence type="predicted"/>
<protein>
    <submittedName>
        <fullName evidence="2">Uncharacterized protein</fullName>
    </submittedName>
</protein>
<dbReference type="EMBL" id="LNQR01000049">
    <property type="protein sequence ID" value="KWT87646.1"/>
    <property type="molecule type" value="Genomic_DNA"/>
</dbReference>
<keyword evidence="1" id="KW-0812">Transmembrane</keyword>
<feature type="transmembrane region" description="Helical" evidence="1">
    <location>
        <begin position="55"/>
        <end position="72"/>
    </location>
</feature>
<keyword evidence="3" id="KW-1185">Reference proteome</keyword>
<dbReference type="Proteomes" id="UP000060487">
    <property type="component" value="Unassembled WGS sequence"/>
</dbReference>
<organism evidence="2 3">
    <name type="scientific">Candidatus Magnetominusculus xianensis</name>
    <dbReference type="NCBI Taxonomy" id="1748249"/>
    <lineage>
        <taxon>Bacteria</taxon>
        <taxon>Pseudomonadati</taxon>
        <taxon>Nitrospirota</taxon>
        <taxon>Nitrospiria</taxon>
        <taxon>Nitrospirales</taxon>
        <taxon>Nitrospiraceae</taxon>
        <taxon>Candidatus Magnetominusculus</taxon>
    </lineage>
</organism>
<comment type="caution">
    <text evidence="2">The sequence shown here is derived from an EMBL/GenBank/DDBJ whole genome shotgun (WGS) entry which is preliminary data.</text>
</comment>
<evidence type="ECO:0000313" key="2">
    <source>
        <dbReference type="EMBL" id="KWT87646.1"/>
    </source>
</evidence>
<name>A0ABR5SHD4_9BACT</name>
<reference evidence="2 3" key="1">
    <citation type="submission" date="2015-11" db="EMBL/GenBank/DDBJ databases">
        <authorList>
            <person name="Lin W."/>
        </authorList>
    </citation>
    <scope>NUCLEOTIDE SEQUENCE [LARGE SCALE GENOMIC DNA]</scope>
    <source>
        <strain evidence="2 3">HCH-1</strain>
    </source>
</reference>
<accession>A0ABR5SHD4</accession>
<evidence type="ECO:0000256" key="1">
    <source>
        <dbReference type="SAM" id="Phobius"/>
    </source>
</evidence>
<keyword evidence="1" id="KW-0472">Membrane</keyword>
<gene>
    <name evidence="2" type="ORF">ASN18_1323</name>
</gene>